<name>A0A9P8TBR1_WICPI</name>
<reference evidence="1" key="2">
    <citation type="submission" date="2021-01" db="EMBL/GenBank/DDBJ databases">
        <authorList>
            <person name="Schikora-Tamarit M.A."/>
        </authorList>
    </citation>
    <scope>NUCLEOTIDE SEQUENCE</scope>
    <source>
        <strain evidence="1">CBS2887</strain>
    </source>
</reference>
<dbReference type="EMBL" id="JAEUBG010005785">
    <property type="protein sequence ID" value="KAH3672665.1"/>
    <property type="molecule type" value="Genomic_DNA"/>
</dbReference>
<reference evidence="1" key="1">
    <citation type="journal article" date="2021" name="Open Biol.">
        <title>Shared evolutionary footprints suggest mitochondrial oxidative damage underlies multiple complex I losses in fungi.</title>
        <authorList>
            <person name="Schikora-Tamarit M.A."/>
            <person name="Marcet-Houben M."/>
            <person name="Nosek J."/>
            <person name="Gabaldon T."/>
        </authorList>
    </citation>
    <scope>NUCLEOTIDE SEQUENCE</scope>
    <source>
        <strain evidence="1">CBS2887</strain>
    </source>
</reference>
<accession>A0A9P8TBR1</accession>
<dbReference type="Proteomes" id="UP000774326">
    <property type="component" value="Unassembled WGS sequence"/>
</dbReference>
<organism evidence="1 2">
    <name type="scientific">Wickerhamomyces pijperi</name>
    <name type="common">Yeast</name>
    <name type="synonym">Pichia pijperi</name>
    <dbReference type="NCBI Taxonomy" id="599730"/>
    <lineage>
        <taxon>Eukaryota</taxon>
        <taxon>Fungi</taxon>
        <taxon>Dikarya</taxon>
        <taxon>Ascomycota</taxon>
        <taxon>Saccharomycotina</taxon>
        <taxon>Saccharomycetes</taxon>
        <taxon>Phaffomycetales</taxon>
        <taxon>Wickerhamomycetaceae</taxon>
        <taxon>Wickerhamomyces</taxon>
    </lineage>
</organism>
<keyword evidence="2" id="KW-1185">Reference proteome</keyword>
<gene>
    <name evidence="1" type="ORF">WICPIJ_010035</name>
</gene>
<sequence length="68" mass="7750">MKSGIVRFDKIWIQQFASAEKNFTTSRLTDQDVDIGVCEADVSLQQNYDVLVNACGILNLELWILMKL</sequence>
<protein>
    <submittedName>
        <fullName evidence="1">Uncharacterized protein</fullName>
    </submittedName>
</protein>
<evidence type="ECO:0000313" key="2">
    <source>
        <dbReference type="Proteomes" id="UP000774326"/>
    </source>
</evidence>
<evidence type="ECO:0000313" key="1">
    <source>
        <dbReference type="EMBL" id="KAH3672665.1"/>
    </source>
</evidence>
<dbReference type="AlphaFoldDB" id="A0A9P8TBR1"/>
<proteinExistence type="predicted"/>
<comment type="caution">
    <text evidence="1">The sequence shown here is derived from an EMBL/GenBank/DDBJ whole genome shotgun (WGS) entry which is preliminary data.</text>
</comment>